<accession>X1TZN3</accession>
<name>X1TZN3_9ZZZZ</name>
<dbReference type="EMBL" id="BARW01033534">
    <property type="protein sequence ID" value="GAJ10778.1"/>
    <property type="molecule type" value="Genomic_DNA"/>
</dbReference>
<dbReference type="AlphaFoldDB" id="X1TZN3"/>
<reference evidence="1" key="1">
    <citation type="journal article" date="2014" name="Front. Microbiol.">
        <title>High frequency of phylogenetically diverse reductive dehalogenase-homologous genes in deep subseafloor sedimentary metagenomes.</title>
        <authorList>
            <person name="Kawai M."/>
            <person name="Futagami T."/>
            <person name="Toyoda A."/>
            <person name="Takaki Y."/>
            <person name="Nishi S."/>
            <person name="Hori S."/>
            <person name="Arai W."/>
            <person name="Tsubouchi T."/>
            <person name="Morono Y."/>
            <person name="Uchiyama I."/>
            <person name="Ito T."/>
            <person name="Fujiyama A."/>
            <person name="Inagaki F."/>
            <person name="Takami H."/>
        </authorList>
    </citation>
    <scope>NUCLEOTIDE SEQUENCE</scope>
    <source>
        <strain evidence="1">Expedition CK06-06</strain>
    </source>
</reference>
<organism evidence="1">
    <name type="scientific">marine sediment metagenome</name>
    <dbReference type="NCBI Taxonomy" id="412755"/>
    <lineage>
        <taxon>unclassified sequences</taxon>
        <taxon>metagenomes</taxon>
        <taxon>ecological metagenomes</taxon>
    </lineage>
</organism>
<sequence>MIYTGKRKNDYFKILNISHGNYKNGQTYIAPFIYNRWYL</sequence>
<gene>
    <name evidence="1" type="ORF">S12H4_52793</name>
</gene>
<feature type="non-terminal residue" evidence="1">
    <location>
        <position position="39"/>
    </location>
</feature>
<comment type="caution">
    <text evidence="1">The sequence shown here is derived from an EMBL/GenBank/DDBJ whole genome shotgun (WGS) entry which is preliminary data.</text>
</comment>
<protein>
    <submittedName>
        <fullName evidence="1">Uncharacterized protein</fullName>
    </submittedName>
</protein>
<evidence type="ECO:0000313" key="1">
    <source>
        <dbReference type="EMBL" id="GAJ10778.1"/>
    </source>
</evidence>
<proteinExistence type="predicted"/>